<dbReference type="Proteomes" id="UP000005206">
    <property type="component" value="Chromosome 3"/>
</dbReference>
<evidence type="ECO:0000313" key="4">
    <source>
        <dbReference type="Proteomes" id="UP000005206"/>
    </source>
</evidence>
<feature type="compositionally biased region" description="Basic and acidic residues" evidence="1">
    <location>
        <begin position="147"/>
        <end position="164"/>
    </location>
</feature>
<dbReference type="RefSeq" id="XP_003052845.1">
    <property type="nucleotide sequence ID" value="XM_003052799.1"/>
</dbReference>
<dbReference type="STRING" id="660122.C7YKS8"/>
<dbReference type="AlphaFoldDB" id="C7YKS8"/>
<evidence type="ECO:0000313" key="3">
    <source>
        <dbReference type="EMBL" id="EEU47132.1"/>
    </source>
</evidence>
<feature type="region of interest" description="Disordered" evidence="1">
    <location>
        <begin position="140"/>
        <end position="177"/>
    </location>
</feature>
<feature type="region of interest" description="Disordered" evidence="1">
    <location>
        <begin position="39"/>
        <end position="64"/>
    </location>
</feature>
<dbReference type="OrthoDB" id="5103975at2759"/>
<dbReference type="EMBL" id="GG698897">
    <property type="protein sequence ID" value="EEU47132.1"/>
    <property type="molecule type" value="Genomic_DNA"/>
</dbReference>
<sequence>MLSLYEDQPYLKALCKGLHQITPPAPSSKPWHILRPKIQPRPDAMLPPSPPPSPSPNGKISNDEDKRNTYVYIDHSNFWISRKIATGDQDWRYDVKSFTSLLTSNTVGTETTGSHHVEVHIYGYVPDDLKELWKNEHAKVHKLKKPHPLDTKEELGDEKKETKNQRKKKKKNAEKEVDTRLVADSVAEAARALHERLKDTQIEFVIVSGDRDMRPAVKKIINYGYKVRQVRYSIEARSDIPSGHFLGQELGKLKKATDREVEGRYMGRKAREMMWFRHGIMGKGRAALSALTIIIGSAKILQET</sequence>
<dbReference type="GO" id="GO:0004540">
    <property type="term" value="F:RNA nuclease activity"/>
    <property type="evidence" value="ECO:0007669"/>
    <property type="project" value="InterPro"/>
</dbReference>
<dbReference type="KEGG" id="nhe:NECHADRAFT_77281"/>
<keyword evidence="4" id="KW-1185">Reference proteome</keyword>
<dbReference type="InterPro" id="IPR021139">
    <property type="entry name" value="NYN"/>
</dbReference>
<protein>
    <recommendedName>
        <fullName evidence="2">NYN domain-containing protein</fullName>
    </recommendedName>
</protein>
<dbReference type="Pfam" id="PF01936">
    <property type="entry name" value="NYN"/>
    <property type="match status" value="1"/>
</dbReference>
<accession>C7YKS8</accession>
<proteinExistence type="predicted"/>
<feature type="domain" description="NYN" evidence="2">
    <location>
        <begin position="69"/>
        <end position="228"/>
    </location>
</feature>
<evidence type="ECO:0000259" key="2">
    <source>
        <dbReference type="Pfam" id="PF01936"/>
    </source>
</evidence>
<name>C7YKS8_FUSV7</name>
<dbReference type="GeneID" id="9670928"/>
<dbReference type="Gene3D" id="3.40.50.1010">
    <property type="entry name" value="5'-nuclease"/>
    <property type="match status" value="1"/>
</dbReference>
<gene>
    <name evidence="3" type="ORF">NECHADRAFT_77281</name>
</gene>
<dbReference type="HOGENOM" id="CLU_915537_0_0_1"/>
<feature type="compositionally biased region" description="Pro residues" evidence="1">
    <location>
        <begin position="45"/>
        <end position="55"/>
    </location>
</feature>
<dbReference type="VEuPathDB" id="FungiDB:NECHADRAFT_77281"/>
<evidence type="ECO:0000256" key="1">
    <source>
        <dbReference type="SAM" id="MobiDB-lite"/>
    </source>
</evidence>
<organism evidence="3 4">
    <name type="scientific">Fusarium vanettenii (strain ATCC MYA-4622 / CBS 123669 / FGSC 9596 / NRRL 45880 / 77-13-4)</name>
    <name type="common">Fusarium solani subsp. pisi</name>
    <dbReference type="NCBI Taxonomy" id="660122"/>
    <lineage>
        <taxon>Eukaryota</taxon>
        <taxon>Fungi</taxon>
        <taxon>Dikarya</taxon>
        <taxon>Ascomycota</taxon>
        <taxon>Pezizomycotina</taxon>
        <taxon>Sordariomycetes</taxon>
        <taxon>Hypocreomycetidae</taxon>
        <taxon>Hypocreales</taxon>
        <taxon>Nectriaceae</taxon>
        <taxon>Fusarium</taxon>
        <taxon>Fusarium solani species complex</taxon>
        <taxon>Fusarium vanettenii</taxon>
    </lineage>
</organism>
<reference evidence="3 4" key="1">
    <citation type="journal article" date="2009" name="PLoS Genet.">
        <title>The genome of Nectria haematococca: contribution of supernumerary chromosomes to gene expansion.</title>
        <authorList>
            <person name="Coleman J.J."/>
            <person name="Rounsley S.D."/>
            <person name="Rodriguez-Carres M."/>
            <person name="Kuo A."/>
            <person name="Wasmann C.C."/>
            <person name="Grimwood J."/>
            <person name="Schmutz J."/>
            <person name="Taga M."/>
            <person name="White G.J."/>
            <person name="Zhou S."/>
            <person name="Schwartz D.C."/>
            <person name="Freitag M."/>
            <person name="Ma L.J."/>
            <person name="Danchin E.G."/>
            <person name="Henrissat B."/>
            <person name="Coutinho P.M."/>
            <person name="Nelson D.R."/>
            <person name="Straney D."/>
            <person name="Napoli C.A."/>
            <person name="Barker B.M."/>
            <person name="Gribskov M."/>
            <person name="Rep M."/>
            <person name="Kroken S."/>
            <person name="Molnar I."/>
            <person name="Rensing C."/>
            <person name="Kennell J.C."/>
            <person name="Zamora J."/>
            <person name="Farman M.L."/>
            <person name="Selker E.U."/>
            <person name="Salamov A."/>
            <person name="Shapiro H."/>
            <person name="Pangilinan J."/>
            <person name="Lindquist E."/>
            <person name="Lamers C."/>
            <person name="Grigoriev I.V."/>
            <person name="Geiser D.M."/>
            <person name="Covert S.F."/>
            <person name="Temporini E."/>
            <person name="Vanetten H.D."/>
        </authorList>
    </citation>
    <scope>NUCLEOTIDE SEQUENCE [LARGE SCALE GENOMIC DNA]</scope>
    <source>
        <strain evidence="4">ATCC MYA-4622 / CBS 123669 / FGSC 9596 / NRRL 45880 / 77-13-4</strain>
    </source>
</reference>
<dbReference type="InParanoid" id="C7YKS8"/>